<dbReference type="GO" id="GO:0016020">
    <property type="term" value="C:membrane"/>
    <property type="evidence" value="ECO:0007669"/>
    <property type="project" value="UniProtKB-SubCell"/>
</dbReference>
<feature type="transmembrane region" description="Helical" evidence="8">
    <location>
        <begin position="546"/>
        <end position="566"/>
    </location>
</feature>
<dbReference type="GeneID" id="109468541"/>
<accession>A0A6P4YD36</accession>
<feature type="compositionally biased region" description="Acidic residues" evidence="7">
    <location>
        <begin position="748"/>
        <end position="765"/>
    </location>
</feature>
<evidence type="ECO:0000256" key="8">
    <source>
        <dbReference type="SAM" id="Phobius"/>
    </source>
</evidence>
<keyword evidence="5 8" id="KW-0472">Membrane</keyword>
<evidence type="ECO:0000256" key="3">
    <source>
        <dbReference type="ARBA" id="ARBA00022692"/>
    </source>
</evidence>
<dbReference type="Proteomes" id="UP000515135">
    <property type="component" value="Unplaced"/>
</dbReference>
<dbReference type="AlphaFoldDB" id="A0A6P4YD36"/>
<feature type="compositionally biased region" description="Acidic residues" evidence="7">
    <location>
        <begin position="14"/>
        <end position="26"/>
    </location>
</feature>
<evidence type="ECO:0000256" key="1">
    <source>
        <dbReference type="ARBA" id="ARBA00004141"/>
    </source>
</evidence>
<comment type="similarity">
    <text evidence="2">Belongs to the unc-93 family.</text>
</comment>
<evidence type="ECO:0000256" key="5">
    <source>
        <dbReference type="ARBA" id="ARBA00023136"/>
    </source>
</evidence>
<feature type="transmembrane region" description="Helical" evidence="8">
    <location>
        <begin position="652"/>
        <end position="677"/>
    </location>
</feature>
<feature type="transmembrane region" description="Helical" evidence="8">
    <location>
        <begin position="276"/>
        <end position="297"/>
    </location>
</feature>
<feature type="region of interest" description="Disordered" evidence="7">
    <location>
        <begin position="214"/>
        <end position="266"/>
    </location>
</feature>
<evidence type="ECO:0000256" key="4">
    <source>
        <dbReference type="ARBA" id="ARBA00022989"/>
    </source>
</evidence>
<evidence type="ECO:0000256" key="2">
    <source>
        <dbReference type="ARBA" id="ARBA00009172"/>
    </source>
</evidence>
<feature type="transmembrane region" description="Helical" evidence="8">
    <location>
        <begin position="340"/>
        <end position="358"/>
    </location>
</feature>
<dbReference type="InterPro" id="IPR036259">
    <property type="entry name" value="MFS_trans_sf"/>
</dbReference>
<feature type="compositionally biased region" description="Acidic residues" evidence="7">
    <location>
        <begin position="799"/>
        <end position="818"/>
    </location>
</feature>
<sequence>MDPDGEIIVHADRDEEEEEEAGEQEEQERHLPNGDVQHHHRRPMVNGIGPADIDDEPVQQRPPVDRNGPAVINAELDDGAVQQRPQVDRNGPADLIINAEPDDEEVVQQRPPLNENGPADINTEPDNEAVQQRPPLDGNGPADINAEPDDEAVQQRPQVDRNGPADLIINAEPDDGEVVQQRLPGDENGPADINAELDDEEIQHRHLPNGHLELQDDQEDEPHDGEAGEGAELEGGYQDGDPPAVPGEEGEEEEGQEPVDEEEVKRKEERRKCKRLYISIWGVSLGFMLVYACHHGVLNMERILNEAKGRGHDTTSMLFGFGAASCFFAIVPVKWIGAKWVSFLGLGFISIFTALYYMPDNQYTQSTAAVLAGVATGPVWASQGRLVTLTAIRYGRLTPTVGHQDTFICRFNGIFFFLFQMAPTWENLAFSLQFVLRNDTMDVYTLRDQVGNLTCGSRNNRYDALCSWGERRNECLVPFIDSALVTFCIVSIMLFFGVVGMTTSLLMTRKLTRSTDDSRNQMKVQRYFWLIVTKVPRMWGEWRLRLLIPLIVFTGMQQTLVFIDFADSYAYCGTGSMWSGFIMASYGITSGLAALVVGYALPRVGRLGMVGTGAVLNIALLTTLLLWTPKSYLAQKPDVSHLGTPFSVPQDIGAFFAVVAGFGVCDAIWQVFLNSLLGIMFYHKRTEVAFSNFRLFSIIGMSFAFWYRDSFSVLVKISLLMSAFLLSLGLYGLFEWRYRGVQHPQNPELDEDDAEDEEDDGEDREDDLRNPGAPWHPDPNINFEAMRREGVQNQHEGVIDDDLEDDDLGEDDLEDDLENDRVVGRGPIIYEDEQELLNRGRGVRGFRLFGGRGRDDDIEV</sequence>
<feature type="region of interest" description="Disordered" evidence="7">
    <location>
        <begin position="1"/>
        <end position="193"/>
    </location>
</feature>
<dbReference type="RefSeq" id="XP_019622343.1">
    <property type="nucleotide sequence ID" value="XM_019766784.1"/>
</dbReference>
<gene>
    <name evidence="10" type="primary">LOC109468541</name>
</gene>
<feature type="transmembrane region" description="Helical" evidence="8">
    <location>
        <begin position="483"/>
        <end position="506"/>
    </location>
</feature>
<dbReference type="InterPro" id="IPR010291">
    <property type="entry name" value="Ion_channel_UNC-93"/>
</dbReference>
<reference evidence="10" key="1">
    <citation type="submission" date="2025-08" db="UniProtKB">
        <authorList>
            <consortium name="RefSeq"/>
        </authorList>
    </citation>
    <scope>IDENTIFICATION</scope>
    <source>
        <tissue evidence="10">Gonad</tissue>
    </source>
</reference>
<feature type="compositionally biased region" description="Acidic residues" evidence="7">
    <location>
        <begin position="248"/>
        <end position="262"/>
    </location>
</feature>
<name>A0A6P4YD36_BRABE</name>
<dbReference type="OrthoDB" id="10010517at2759"/>
<evidence type="ECO:0000256" key="7">
    <source>
        <dbReference type="SAM" id="MobiDB-lite"/>
    </source>
</evidence>
<keyword evidence="9" id="KW-1185">Reference proteome</keyword>
<comment type="subcellular location">
    <subcellularLocation>
        <location evidence="1">Membrane</location>
        <topology evidence="1">Multi-pass membrane protein</topology>
    </subcellularLocation>
</comment>
<keyword evidence="3 8" id="KW-0812">Transmembrane</keyword>
<proteinExistence type="inferred from homology"/>
<feature type="region of interest" description="Disordered" evidence="7">
    <location>
        <begin position="796"/>
        <end position="820"/>
    </location>
</feature>
<protein>
    <recommendedName>
        <fullName evidence="6">Protein unc-93 homolog A</fullName>
    </recommendedName>
</protein>
<feature type="transmembrane region" description="Helical" evidence="8">
    <location>
        <begin position="578"/>
        <end position="600"/>
    </location>
</feature>
<keyword evidence="4 8" id="KW-1133">Transmembrane helix</keyword>
<dbReference type="PANTHER" id="PTHR19444">
    <property type="entry name" value="UNC-93 RELATED"/>
    <property type="match status" value="1"/>
</dbReference>
<dbReference type="KEGG" id="bbel:109468541"/>
<dbReference type="SUPFAM" id="SSF103473">
    <property type="entry name" value="MFS general substrate transporter"/>
    <property type="match status" value="2"/>
</dbReference>
<evidence type="ECO:0000256" key="6">
    <source>
        <dbReference type="ARBA" id="ARBA00040854"/>
    </source>
</evidence>
<feature type="transmembrane region" description="Helical" evidence="8">
    <location>
        <begin position="689"/>
        <end position="707"/>
    </location>
</feature>
<feature type="transmembrane region" description="Helical" evidence="8">
    <location>
        <begin position="317"/>
        <end position="333"/>
    </location>
</feature>
<dbReference type="Pfam" id="PF05978">
    <property type="entry name" value="UNC-93"/>
    <property type="match status" value="1"/>
</dbReference>
<dbReference type="PANTHER" id="PTHR19444:SF13">
    <property type="entry name" value="PROTEIN UNC-93 HOMOLOG A"/>
    <property type="match status" value="1"/>
</dbReference>
<feature type="compositionally biased region" description="Acidic residues" evidence="7">
    <location>
        <begin position="215"/>
        <end position="232"/>
    </location>
</feature>
<organism evidence="9 10">
    <name type="scientific">Branchiostoma belcheri</name>
    <name type="common">Amphioxus</name>
    <dbReference type="NCBI Taxonomy" id="7741"/>
    <lineage>
        <taxon>Eukaryota</taxon>
        <taxon>Metazoa</taxon>
        <taxon>Chordata</taxon>
        <taxon>Cephalochordata</taxon>
        <taxon>Leptocardii</taxon>
        <taxon>Amphioxiformes</taxon>
        <taxon>Branchiostomatidae</taxon>
        <taxon>Branchiostoma</taxon>
    </lineage>
</organism>
<dbReference type="InterPro" id="IPR051951">
    <property type="entry name" value="UNC-93_regulatory"/>
</dbReference>
<feature type="transmembrane region" description="Helical" evidence="8">
    <location>
        <begin position="713"/>
        <end position="734"/>
    </location>
</feature>
<feature type="transmembrane region" description="Helical" evidence="8">
    <location>
        <begin position="607"/>
        <end position="627"/>
    </location>
</feature>
<feature type="region of interest" description="Disordered" evidence="7">
    <location>
        <begin position="745"/>
        <end position="781"/>
    </location>
</feature>
<evidence type="ECO:0000313" key="9">
    <source>
        <dbReference type="Proteomes" id="UP000515135"/>
    </source>
</evidence>
<evidence type="ECO:0000313" key="10">
    <source>
        <dbReference type="RefSeq" id="XP_019622343.1"/>
    </source>
</evidence>